<feature type="transmembrane region" description="Helical" evidence="8">
    <location>
        <begin position="86"/>
        <end position="107"/>
    </location>
</feature>
<evidence type="ECO:0000256" key="2">
    <source>
        <dbReference type="ARBA" id="ARBA00022475"/>
    </source>
</evidence>
<feature type="transmembrane region" description="Helical" evidence="8">
    <location>
        <begin position="113"/>
        <end position="131"/>
    </location>
</feature>
<dbReference type="RefSeq" id="WP_301710930.1">
    <property type="nucleotide sequence ID" value="NZ_SDWY01000001.1"/>
</dbReference>
<proteinExistence type="predicted"/>
<evidence type="ECO:0000256" key="3">
    <source>
        <dbReference type="ARBA" id="ARBA00022676"/>
    </source>
</evidence>
<keyword evidence="7 8" id="KW-0472">Membrane</keyword>
<evidence type="ECO:0000259" key="9">
    <source>
        <dbReference type="Pfam" id="PF13231"/>
    </source>
</evidence>
<dbReference type="Pfam" id="PF24878">
    <property type="entry name" value="YkcB_C"/>
    <property type="match status" value="1"/>
</dbReference>
<feature type="transmembrane region" description="Helical" evidence="8">
    <location>
        <begin position="459"/>
        <end position="484"/>
    </location>
</feature>
<dbReference type="Proteomes" id="UP001167919">
    <property type="component" value="Unassembled WGS sequence"/>
</dbReference>
<keyword evidence="3" id="KW-0328">Glycosyltransferase</keyword>
<feature type="transmembrane region" description="Helical" evidence="8">
    <location>
        <begin position="411"/>
        <end position="429"/>
    </location>
</feature>
<dbReference type="GO" id="GO:0010041">
    <property type="term" value="P:response to iron(III) ion"/>
    <property type="evidence" value="ECO:0007669"/>
    <property type="project" value="TreeGrafter"/>
</dbReference>
<evidence type="ECO:0000256" key="1">
    <source>
        <dbReference type="ARBA" id="ARBA00004651"/>
    </source>
</evidence>
<keyword evidence="5 8" id="KW-0812">Transmembrane</keyword>
<keyword evidence="4" id="KW-0808">Transferase</keyword>
<evidence type="ECO:0000256" key="7">
    <source>
        <dbReference type="ARBA" id="ARBA00023136"/>
    </source>
</evidence>
<evidence type="ECO:0000259" key="10">
    <source>
        <dbReference type="Pfam" id="PF24878"/>
    </source>
</evidence>
<gene>
    <name evidence="11" type="ORF">EVC35_01485</name>
</gene>
<dbReference type="PANTHER" id="PTHR33908:SF3">
    <property type="entry name" value="UNDECAPRENYL PHOSPHATE-ALPHA-4-AMINO-4-DEOXY-L-ARABINOSE ARABINOSYL TRANSFERASE"/>
    <property type="match status" value="1"/>
</dbReference>
<comment type="caution">
    <text evidence="11">The sequence shown here is derived from an EMBL/GenBank/DDBJ whole genome shotgun (WGS) entry which is preliminary data.</text>
</comment>
<feature type="transmembrane region" description="Helical" evidence="8">
    <location>
        <begin position="435"/>
        <end position="452"/>
    </location>
</feature>
<feature type="domain" description="Putative mannosyltransferase YkcA/B-like C-terminal" evidence="10">
    <location>
        <begin position="541"/>
        <end position="624"/>
    </location>
</feature>
<dbReference type="InterPro" id="IPR038731">
    <property type="entry name" value="RgtA/B/C-like"/>
</dbReference>
<dbReference type="EMBL" id="SDWY01000001">
    <property type="protein sequence ID" value="MDN6899679.1"/>
    <property type="molecule type" value="Genomic_DNA"/>
</dbReference>
<dbReference type="GO" id="GO:0016763">
    <property type="term" value="F:pentosyltransferase activity"/>
    <property type="evidence" value="ECO:0007669"/>
    <property type="project" value="TreeGrafter"/>
</dbReference>
<accession>A0AAJ1VNA0</accession>
<evidence type="ECO:0000256" key="4">
    <source>
        <dbReference type="ARBA" id="ARBA00022679"/>
    </source>
</evidence>
<dbReference type="AlphaFoldDB" id="A0AAJ1VNA0"/>
<dbReference type="PANTHER" id="PTHR33908">
    <property type="entry name" value="MANNOSYLTRANSFERASE YKCB-RELATED"/>
    <property type="match status" value="1"/>
</dbReference>
<reference evidence="11" key="1">
    <citation type="submission" date="2019-01" db="EMBL/GenBank/DDBJ databases">
        <title>Oenococcus sicerae UCMA17102.</title>
        <authorList>
            <person name="Cousin F.J."/>
            <person name="Le Guellec R."/>
            <person name="Cretenet M."/>
        </authorList>
    </citation>
    <scope>NUCLEOTIDE SEQUENCE</scope>
    <source>
        <strain evidence="11">UCMA17102</strain>
    </source>
</reference>
<dbReference type="GO" id="GO:0005886">
    <property type="term" value="C:plasma membrane"/>
    <property type="evidence" value="ECO:0007669"/>
    <property type="project" value="UniProtKB-SubCell"/>
</dbReference>
<evidence type="ECO:0000313" key="12">
    <source>
        <dbReference type="Proteomes" id="UP001167919"/>
    </source>
</evidence>
<dbReference type="Pfam" id="PF13231">
    <property type="entry name" value="PMT_2"/>
    <property type="match status" value="1"/>
</dbReference>
<evidence type="ECO:0000256" key="6">
    <source>
        <dbReference type="ARBA" id="ARBA00022989"/>
    </source>
</evidence>
<evidence type="ECO:0000256" key="8">
    <source>
        <dbReference type="SAM" id="Phobius"/>
    </source>
</evidence>
<feature type="transmembrane region" description="Helical" evidence="8">
    <location>
        <begin position="314"/>
        <end position="339"/>
    </location>
</feature>
<evidence type="ECO:0000256" key="5">
    <source>
        <dbReference type="ARBA" id="ARBA00022692"/>
    </source>
</evidence>
<comment type="subcellular location">
    <subcellularLocation>
        <location evidence="1">Cell membrane</location>
        <topology evidence="1">Multi-pass membrane protein</topology>
    </subcellularLocation>
</comment>
<feature type="domain" description="Glycosyltransferase RgtA/B/C/D-like" evidence="9">
    <location>
        <begin position="65"/>
        <end position="215"/>
    </location>
</feature>
<keyword evidence="6 8" id="KW-1133">Transmembrane helix</keyword>
<sequence>MVNKLKKIDPWLLVILAIALFLYAWRINSIGNANTFYTAATTSMLENWKAFWYGSFDPANFITVDKPPIALWLIAISTKIFGIHGWSLALPNLLASLGSVLLLYNMIRFKFGPFAGRIAALFMTVTPIVVADTRTNNLDAMMIFCMLLAIDVLQKAVISHKLSDIFISFALIGIAFNIKMLEAFMILPTMFIYYFLASKQVKKSRLILGAFVALAGLGIFSFSYPIIVDNTPKTQRPYVGSSQNDSLLNLAFGYNGVQRLLGQSSGTSSTHQGMKNSLFNQENIGPLELTVSPKKILENLGRPSNIGNPGLFRLFGLSLGTQISWFLPLALFGLAVGLFNKKKPKSQFWHFTDQQIETILWAGWLIPAAGFFSIAGFFHPYYTILLAPAIAALASIGISQCFVTKKRWPKIILVFVFLDTVFLQIYYCWYYETHLSIAMLIISLLVFAYCLFSIKRIHYLLLTSCFLPLLWCLVATFGASSAAFPSANPKLLLTTSVGKIIDQYLDDKDTGIPLGLGKLKNGRIVPNQNTKLLTYLQSPIADNHSSRFMFATTDSSTAAPFIIQSKRAVMAIGGYNGTDPAISFSQFKKMVALGQIKYFYFGTHGIRILTAGSQNAKIAAWVIEKGRLVKTVSKAINKQAKTHILLAEHADELYKI</sequence>
<evidence type="ECO:0000313" key="11">
    <source>
        <dbReference type="EMBL" id="MDN6899679.1"/>
    </source>
</evidence>
<name>A0AAJ1VNA0_9LACO</name>
<feature type="transmembrane region" description="Helical" evidence="8">
    <location>
        <begin position="206"/>
        <end position="227"/>
    </location>
</feature>
<feature type="transmembrane region" description="Helical" evidence="8">
    <location>
        <begin position="384"/>
        <end position="404"/>
    </location>
</feature>
<dbReference type="InterPro" id="IPR056785">
    <property type="entry name" value="YkcA/B-like_C"/>
</dbReference>
<dbReference type="GO" id="GO:0009103">
    <property type="term" value="P:lipopolysaccharide biosynthetic process"/>
    <property type="evidence" value="ECO:0007669"/>
    <property type="project" value="UniProtKB-ARBA"/>
</dbReference>
<organism evidence="11 12">
    <name type="scientific">Oenococcus sicerae</name>
    <dbReference type="NCBI Taxonomy" id="2203724"/>
    <lineage>
        <taxon>Bacteria</taxon>
        <taxon>Bacillati</taxon>
        <taxon>Bacillota</taxon>
        <taxon>Bacilli</taxon>
        <taxon>Lactobacillales</taxon>
        <taxon>Lactobacillaceae</taxon>
        <taxon>Oenococcus</taxon>
    </lineage>
</organism>
<protein>
    <submittedName>
        <fullName evidence="11">Phospholipid carrier-dependent glycosyltransferase</fullName>
    </submittedName>
</protein>
<dbReference type="InterPro" id="IPR050297">
    <property type="entry name" value="LipidA_mod_glycosyltrf_83"/>
</dbReference>
<feature type="transmembrane region" description="Helical" evidence="8">
    <location>
        <begin position="359"/>
        <end position="378"/>
    </location>
</feature>
<feature type="transmembrane region" description="Helical" evidence="8">
    <location>
        <begin position="165"/>
        <end position="194"/>
    </location>
</feature>
<keyword evidence="2" id="KW-1003">Cell membrane</keyword>